<dbReference type="AlphaFoldDB" id="C2KYB7"/>
<name>C2KYB7_9FIRM</name>
<accession>C2KYB7</accession>
<evidence type="ECO:0000313" key="2">
    <source>
        <dbReference type="Proteomes" id="UP000004121"/>
    </source>
</evidence>
<dbReference type="InParanoid" id="C2KYB7"/>
<reference evidence="1 2" key="1">
    <citation type="submission" date="2009-04" db="EMBL/GenBank/DDBJ databases">
        <authorList>
            <person name="Qin X."/>
            <person name="Bachman B."/>
            <person name="Battles P."/>
            <person name="Bell A."/>
            <person name="Bess C."/>
            <person name="Bickham C."/>
            <person name="Chaboub L."/>
            <person name="Chen D."/>
            <person name="Coyle M."/>
            <person name="Deiros D.R."/>
            <person name="Dinh H."/>
            <person name="Forbes L."/>
            <person name="Fowler G."/>
            <person name="Francisco L."/>
            <person name="Fu Q."/>
            <person name="Gubbala S."/>
            <person name="Hale W."/>
            <person name="Han Y."/>
            <person name="Hemphill L."/>
            <person name="Highlander S.K."/>
            <person name="Hirani K."/>
            <person name="Hogues M."/>
            <person name="Jackson L."/>
            <person name="Jakkamsetti A."/>
            <person name="Javaid M."/>
            <person name="Jiang H."/>
            <person name="Korchina V."/>
            <person name="Kovar C."/>
            <person name="Lara F."/>
            <person name="Lee S."/>
            <person name="Mata R."/>
            <person name="Mathew T."/>
            <person name="Moen C."/>
            <person name="Morales K."/>
            <person name="Munidasa M."/>
            <person name="Nazareth L."/>
            <person name="Ngo R."/>
            <person name="Nguyen L."/>
            <person name="Okwuonu G."/>
            <person name="Ongeri F."/>
            <person name="Patil S."/>
            <person name="Petrosino J."/>
            <person name="Pham C."/>
            <person name="Pham P."/>
            <person name="Pu L.-L."/>
            <person name="Puazo M."/>
            <person name="Raj R."/>
            <person name="Reid J."/>
            <person name="Rouhana J."/>
            <person name="Saada N."/>
            <person name="Shang Y."/>
            <person name="Simmons D."/>
            <person name="Thornton R."/>
            <person name="Warren J."/>
            <person name="Weissenberger G."/>
            <person name="Zhang J."/>
            <person name="Zhang L."/>
            <person name="Zhou C."/>
            <person name="Zhu D."/>
            <person name="Muzny D."/>
            <person name="Worley K."/>
            <person name="Gibbs R."/>
        </authorList>
    </citation>
    <scope>NUCLEOTIDE SEQUENCE [LARGE SCALE GENOMIC DNA]</scope>
    <source>
        <strain evidence="1 2">F0268</strain>
    </source>
</reference>
<dbReference type="Proteomes" id="UP000004121">
    <property type="component" value="Unassembled WGS sequence"/>
</dbReference>
<comment type="caution">
    <text evidence="1">The sequence shown here is derived from an EMBL/GenBank/DDBJ whole genome shotgun (WGS) entry which is preliminary data.</text>
</comment>
<keyword evidence="2" id="KW-1185">Reference proteome</keyword>
<organism evidence="1 2">
    <name type="scientific">Oribacterium sinus F0268</name>
    <dbReference type="NCBI Taxonomy" id="585501"/>
    <lineage>
        <taxon>Bacteria</taxon>
        <taxon>Bacillati</taxon>
        <taxon>Bacillota</taxon>
        <taxon>Clostridia</taxon>
        <taxon>Lachnospirales</taxon>
        <taxon>Lachnospiraceae</taxon>
        <taxon>Oribacterium</taxon>
    </lineage>
</organism>
<proteinExistence type="predicted"/>
<protein>
    <recommendedName>
        <fullName evidence="3">Transcriptional regulator, AbiEi antitoxin, Type IV TA system</fullName>
    </recommendedName>
</protein>
<evidence type="ECO:0000313" key="1">
    <source>
        <dbReference type="EMBL" id="EEJ51214.1"/>
    </source>
</evidence>
<dbReference type="eggNOG" id="ENOG5032J9T">
    <property type="taxonomic scope" value="Bacteria"/>
</dbReference>
<gene>
    <name evidence="1" type="ORF">HMPREF6123_1486</name>
</gene>
<dbReference type="HOGENOM" id="CLU_1495213_0_0_9"/>
<dbReference type="STRING" id="585501.HMPREF6123_1486"/>
<evidence type="ECO:0008006" key="3">
    <source>
        <dbReference type="Google" id="ProtNLM"/>
    </source>
</evidence>
<dbReference type="EMBL" id="ACKX01000154">
    <property type="protein sequence ID" value="EEJ51214.1"/>
    <property type="molecule type" value="Genomic_DNA"/>
</dbReference>
<sequence>MYKYFKEFVMILSYQECLDKYGSDYKLKKELSDGKLFMEEKGLYSTKRNTTELDLIMKKYPRAVCTGYSAFYYHALTDVIPEHYYLATIRTDTRIRDTRIKQSYVKEELFRAGIGTLKYNSSTIRIYNCERMLIELLRFRSKLPMDYYKEIIRNYRKLSSKMDFTLVEDYALNFRNTSSLMDMVQREVL</sequence>